<feature type="domain" description="Serine aminopeptidase S33" evidence="2">
    <location>
        <begin position="159"/>
        <end position="264"/>
    </location>
</feature>
<evidence type="ECO:0000313" key="3">
    <source>
        <dbReference type="EMBL" id="CAD1822656.1"/>
    </source>
</evidence>
<feature type="compositionally biased region" description="Basic and acidic residues" evidence="1">
    <location>
        <begin position="1"/>
        <end position="12"/>
    </location>
</feature>
<sequence>MHFEKKESDPIRKTNGHNLRPRYPRHGHVLLPALLGAPHLLPSPHHRLHLRHSQTLPPPPLSSPSSKPSISIRNLNALRARETLDQVVDPTVLIDRCRVDSPVEVEEGFGALMALPGDEADKLPIGSRNGLSNMSQQKIVIKNKHGENLVGLLHEAGSKELVILCHGFRSSKESKTISSLSDSLTSENVSTFRFDFSGNGESEGTFQYGNYWKEVEDLRAIVSFFSDQNRQPSAIMGHSKGGNVVILYASIYNDISIVINISGRFHTKRGIEERLGKDYMERIEEDGFIDVRDKMGRYAYRVTKESLMDRLKTDMGSACSSVDKNCRVLTIHGSEDDIVPSEDALEFAKLYWGLSEPFQL</sequence>
<dbReference type="Pfam" id="PF12146">
    <property type="entry name" value="Hydrolase_4"/>
    <property type="match status" value="1"/>
</dbReference>
<dbReference type="PANTHER" id="PTHR42886">
    <property type="entry name" value="RE40534P-RELATED"/>
    <property type="match status" value="1"/>
</dbReference>
<gene>
    <name evidence="3" type="ORF">CB5_LOCUS5867</name>
</gene>
<name>A0A6V7NWC3_ANACO</name>
<reference evidence="3" key="1">
    <citation type="submission" date="2020-07" db="EMBL/GenBank/DDBJ databases">
        <authorList>
            <person name="Lin J."/>
        </authorList>
    </citation>
    <scope>NUCLEOTIDE SEQUENCE</scope>
</reference>
<accession>A0A6V7NWC3</accession>
<organism evidence="3">
    <name type="scientific">Ananas comosus var. bracteatus</name>
    <name type="common">red pineapple</name>
    <dbReference type="NCBI Taxonomy" id="296719"/>
    <lineage>
        <taxon>Eukaryota</taxon>
        <taxon>Viridiplantae</taxon>
        <taxon>Streptophyta</taxon>
        <taxon>Embryophyta</taxon>
        <taxon>Tracheophyta</taxon>
        <taxon>Spermatophyta</taxon>
        <taxon>Magnoliopsida</taxon>
        <taxon>Liliopsida</taxon>
        <taxon>Poales</taxon>
        <taxon>Bromeliaceae</taxon>
        <taxon>Bromelioideae</taxon>
        <taxon>Ananas</taxon>
    </lineage>
</organism>
<evidence type="ECO:0000259" key="2">
    <source>
        <dbReference type="Pfam" id="PF12146"/>
    </source>
</evidence>
<dbReference type="AlphaFoldDB" id="A0A6V7NWC3"/>
<protein>
    <recommendedName>
        <fullName evidence="2">Serine aminopeptidase S33 domain-containing protein</fullName>
    </recommendedName>
</protein>
<feature type="region of interest" description="Disordered" evidence="1">
    <location>
        <begin position="1"/>
        <end position="24"/>
    </location>
</feature>
<dbReference type="InterPro" id="IPR029058">
    <property type="entry name" value="AB_hydrolase_fold"/>
</dbReference>
<dbReference type="EMBL" id="LR862142">
    <property type="protein sequence ID" value="CAD1822656.1"/>
    <property type="molecule type" value="Genomic_DNA"/>
</dbReference>
<proteinExistence type="predicted"/>
<dbReference type="PANTHER" id="PTHR42886:SF53">
    <property type="entry name" value="ALPHA_BETA-HYDROLASES SUPERFAMILY PROTEIN"/>
    <property type="match status" value="1"/>
</dbReference>
<dbReference type="Gene3D" id="3.40.50.1820">
    <property type="entry name" value="alpha/beta hydrolase"/>
    <property type="match status" value="1"/>
</dbReference>
<dbReference type="SUPFAM" id="SSF53474">
    <property type="entry name" value="alpha/beta-Hydrolases"/>
    <property type="match status" value="1"/>
</dbReference>
<evidence type="ECO:0000256" key="1">
    <source>
        <dbReference type="SAM" id="MobiDB-lite"/>
    </source>
</evidence>
<dbReference type="InterPro" id="IPR022742">
    <property type="entry name" value="Hydrolase_4"/>
</dbReference>
<feature type="region of interest" description="Disordered" evidence="1">
    <location>
        <begin position="50"/>
        <end position="69"/>
    </location>
</feature>